<reference evidence="2" key="1">
    <citation type="submission" date="2023-10" db="EMBL/GenBank/DDBJ databases">
        <title>Genome assembly of Pristionchus species.</title>
        <authorList>
            <person name="Yoshida K."/>
            <person name="Sommer R.J."/>
        </authorList>
    </citation>
    <scope>NUCLEOTIDE SEQUENCE</scope>
    <source>
        <strain evidence="2">RS0144</strain>
    </source>
</reference>
<sequence>FPVPCMVRLFRPAFPYIAALVISQALYCAVYNLYGITLMHGLYGSQRFLVVDLFAFNDGAGLGNVVFELIGVIALTRRLERTLIVHRSVYDKLLEKYPEFTNLIAETRWNVSNEIISFGPVFNYQSIDCCRFNPEWDRIDTRGAVMTVKAQYLQSFKYFSSLPLGEVRRLLGVNETLRSIARKDLLEKSKLDKFDHKLCVHSRRGDFLHSYEQ</sequence>
<proteinExistence type="predicted"/>
<dbReference type="InterPro" id="IPR052501">
    <property type="entry name" value="Alpha-1-2_FucT"/>
</dbReference>
<dbReference type="EMBL" id="BTSX01000001">
    <property type="protein sequence ID" value="GMS79272.1"/>
    <property type="molecule type" value="Genomic_DNA"/>
</dbReference>
<name>A0AAV5S8D1_9BILA</name>
<keyword evidence="1" id="KW-0812">Transmembrane</keyword>
<evidence type="ECO:0008006" key="4">
    <source>
        <dbReference type="Google" id="ProtNLM"/>
    </source>
</evidence>
<evidence type="ECO:0000256" key="1">
    <source>
        <dbReference type="SAM" id="Phobius"/>
    </source>
</evidence>
<dbReference type="AlphaFoldDB" id="A0AAV5S8D1"/>
<dbReference type="PANTHER" id="PTHR22898:SF3">
    <property type="entry name" value="ALPHA-1,2-FUCOSYLTRANSFERASE-RELATED"/>
    <property type="match status" value="1"/>
</dbReference>
<organism evidence="2 3">
    <name type="scientific">Pristionchus entomophagus</name>
    <dbReference type="NCBI Taxonomy" id="358040"/>
    <lineage>
        <taxon>Eukaryota</taxon>
        <taxon>Metazoa</taxon>
        <taxon>Ecdysozoa</taxon>
        <taxon>Nematoda</taxon>
        <taxon>Chromadorea</taxon>
        <taxon>Rhabditida</taxon>
        <taxon>Rhabditina</taxon>
        <taxon>Diplogasteromorpha</taxon>
        <taxon>Diplogasteroidea</taxon>
        <taxon>Neodiplogasteridae</taxon>
        <taxon>Pristionchus</taxon>
    </lineage>
</organism>
<accession>A0AAV5S8D1</accession>
<feature type="non-terminal residue" evidence="2">
    <location>
        <position position="213"/>
    </location>
</feature>
<gene>
    <name evidence="2" type="ORF">PENTCL1PPCAC_1447</name>
</gene>
<evidence type="ECO:0000313" key="2">
    <source>
        <dbReference type="EMBL" id="GMS79272.1"/>
    </source>
</evidence>
<feature type="transmembrane region" description="Helical" evidence="1">
    <location>
        <begin position="54"/>
        <end position="75"/>
    </location>
</feature>
<keyword evidence="1" id="KW-0472">Membrane</keyword>
<dbReference type="Proteomes" id="UP001432027">
    <property type="component" value="Unassembled WGS sequence"/>
</dbReference>
<protein>
    <recommendedName>
        <fullName evidence="4">Serpentine receptor class gamma</fullName>
    </recommendedName>
</protein>
<dbReference type="PANTHER" id="PTHR22898">
    <property type="entry name" value="UNCHARACTERIZED GLYCOSOL TRANSFERASE-RELATED"/>
    <property type="match status" value="1"/>
</dbReference>
<keyword evidence="3" id="KW-1185">Reference proteome</keyword>
<evidence type="ECO:0000313" key="3">
    <source>
        <dbReference type="Proteomes" id="UP001432027"/>
    </source>
</evidence>
<feature type="transmembrane region" description="Helical" evidence="1">
    <location>
        <begin position="12"/>
        <end position="34"/>
    </location>
</feature>
<comment type="caution">
    <text evidence="2">The sequence shown here is derived from an EMBL/GenBank/DDBJ whole genome shotgun (WGS) entry which is preliminary data.</text>
</comment>
<feature type="non-terminal residue" evidence="2">
    <location>
        <position position="1"/>
    </location>
</feature>
<keyword evidence="1" id="KW-1133">Transmembrane helix</keyword>